<organism evidence="7 8">
    <name type="scientific">Chryseobacterium piperi</name>
    <dbReference type="NCBI Taxonomy" id="558152"/>
    <lineage>
        <taxon>Bacteria</taxon>
        <taxon>Pseudomonadati</taxon>
        <taxon>Bacteroidota</taxon>
        <taxon>Flavobacteriia</taxon>
        <taxon>Flavobacteriales</taxon>
        <taxon>Weeksellaceae</taxon>
        <taxon>Chryseobacterium group</taxon>
        <taxon>Chryseobacterium</taxon>
    </lineage>
</organism>
<dbReference type="Pfam" id="PF00155">
    <property type="entry name" value="Aminotran_1_2"/>
    <property type="match status" value="1"/>
</dbReference>
<dbReference type="Gene3D" id="3.90.1150.10">
    <property type="entry name" value="Aspartate Aminotransferase, domain 1"/>
    <property type="match status" value="1"/>
</dbReference>
<dbReference type="InterPro" id="IPR027619">
    <property type="entry name" value="C-S_lyase_PatB-like"/>
</dbReference>
<dbReference type="OrthoDB" id="9802872at2"/>
<dbReference type="PANTHER" id="PTHR43525">
    <property type="entry name" value="PROTEIN MALY"/>
    <property type="match status" value="1"/>
</dbReference>
<evidence type="ECO:0000259" key="6">
    <source>
        <dbReference type="Pfam" id="PF00155"/>
    </source>
</evidence>
<keyword evidence="4 7" id="KW-0456">Lyase</keyword>
<dbReference type="SUPFAM" id="SSF53383">
    <property type="entry name" value="PLP-dependent transferases"/>
    <property type="match status" value="1"/>
</dbReference>
<dbReference type="Gene3D" id="3.40.640.10">
    <property type="entry name" value="Type I PLP-dependent aspartate aminotransferase-like (Major domain)"/>
    <property type="match status" value="1"/>
</dbReference>
<feature type="domain" description="Aminotransferase class I/classII large" evidence="6">
    <location>
        <begin position="31"/>
        <end position="380"/>
    </location>
</feature>
<evidence type="ECO:0000313" key="7">
    <source>
        <dbReference type="EMBL" id="KFF16204.1"/>
    </source>
</evidence>
<dbReference type="InterPro" id="IPR015422">
    <property type="entry name" value="PyrdxlP-dep_Trfase_small"/>
</dbReference>
<sequence>MKHNFDEIIPRRGTDSIKWDMIEDADVLPMWVADMDFKTPPEIIKALSDRAAQGVFGYNTIPAAFYDAIIDWWKLSHQIVLKKEWLLPVPGMIPTISAVIRAYLQPGDQILVQSPVYNHFYTLIENCGCNAVENHLMYSNGSYQIDFEDFERKASDPKTKMLLLCNPHNPVGRVWTKEELEKIALICSKYQVMVVSDEIHADLVYNGHRHISFASVAENLDLKSVTCGSPCKTFNISSLSVAYAISKDEEILKKIEKVLIMQETESVNPFAAEALIAAYKYGRSWMEDLKEYLYDNYLYLVEFCKKYIPEITVSPLEATYLVWLDCNFMGEKSDDLSQSLLKKEKLWLNAGSIYGSSGEGFLRINIACPRTMLEDGLQRLKRYIKGEE</sequence>
<gene>
    <name evidence="7" type="ORF">IQ37_17920</name>
</gene>
<dbReference type="GO" id="GO:0030170">
    <property type="term" value="F:pyridoxal phosphate binding"/>
    <property type="evidence" value="ECO:0007669"/>
    <property type="project" value="InterPro"/>
</dbReference>
<dbReference type="PANTHER" id="PTHR43525:SF1">
    <property type="entry name" value="PROTEIN MALY"/>
    <property type="match status" value="1"/>
</dbReference>
<dbReference type="InterPro" id="IPR004839">
    <property type="entry name" value="Aminotransferase_I/II_large"/>
</dbReference>
<evidence type="ECO:0000256" key="1">
    <source>
        <dbReference type="ARBA" id="ARBA00001933"/>
    </source>
</evidence>
<dbReference type="InterPro" id="IPR015424">
    <property type="entry name" value="PyrdxlP-dep_Trfase"/>
</dbReference>
<dbReference type="EC" id="4.4.1.13" evidence="2"/>
<dbReference type="CDD" id="cd00609">
    <property type="entry name" value="AAT_like"/>
    <property type="match status" value="1"/>
</dbReference>
<comment type="cofactor">
    <cofactor evidence="1">
        <name>pyridoxal 5'-phosphate</name>
        <dbReference type="ChEBI" id="CHEBI:597326"/>
    </cofactor>
</comment>
<dbReference type="Proteomes" id="UP000028709">
    <property type="component" value="Unassembled WGS sequence"/>
</dbReference>
<dbReference type="AlphaFoldDB" id="A0A086AHP0"/>
<evidence type="ECO:0000256" key="4">
    <source>
        <dbReference type="ARBA" id="ARBA00023239"/>
    </source>
</evidence>
<proteinExistence type="inferred from homology"/>
<dbReference type="KEGG" id="cpip:CJF12_06040"/>
<keyword evidence="3" id="KW-0663">Pyridoxal phosphate</keyword>
<dbReference type="RefSeq" id="WP_034687559.1">
    <property type="nucleotide sequence ID" value="NZ_CP023049.2"/>
</dbReference>
<protein>
    <recommendedName>
        <fullName evidence="2">cysteine-S-conjugate beta-lyase</fullName>
        <ecNumber evidence="2">4.4.1.13</ecNumber>
    </recommendedName>
</protein>
<reference evidence="7 8" key="1">
    <citation type="submission" date="2014-07" db="EMBL/GenBank/DDBJ databases">
        <title>Genome of Chryseobacterium piperi CTM.</title>
        <authorList>
            <person name="Pipes S.E."/>
            <person name="Stropko S.J."/>
            <person name="Newman J.D."/>
        </authorList>
    </citation>
    <scope>NUCLEOTIDE SEQUENCE [LARGE SCALE GENOMIC DNA]</scope>
    <source>
        <strain evidence="7 8">CTM</strain>
    </source>
</reference>
<dbReference type="EMBL" id="JPRJ01000051">
    <property type="protein sequence ID" value="KFF16204.1"/>
    <property type="molecule type" value="Genomic_DNA"/>
</dbReference>
<evidence type="ECO:0000313" key="8">
    <source>
        <dbReference type="Proteomes" id="UP000028709"/>
    </source>
</evidence>
<evidence type="ECO:0000256" key="5">
    <source>
        <dbReference type="ARBA" id="ARBA00037974"/>
    </source>
</evidence>
<dbReference type="NCBIfam" id="TIGR04350">
    <property type="entry name" value="C_S_lyase_PatB"/>
    <property type="match status" value="1"/>
</dbReference>
<accession>A0A086AHP0</accession>
<dbReference type="eggNOG" id="COG1168">
    <property type="taxonomic scope" value="Bacteria"/>
</dbReference>
<keyword evidence="8" id="KW-1185">Reference proteome</keyword>
<name>A0A086AHP0_9FLAO</name>
<comment type="similarity">
    <text evidence="5">Belongs to the class-II pyridoxal-phosphate-dependent aminotransferase family. MalY/PatB cystathionine beta-lyase subfamily.</text>
</comment>
<comment type="caution">
    <text evidence="7">The sequence shown here is derived from an EMBL/GenBank/DDBJ whole genome shotgun (WGS) entry which is preliminary data.</text>
</comment>
<evidence type="ECO:0000256" key="2">
    <source>
        <dbReference type="ARBA" id="ARBA00012224"/>
    </source>
</evidence>
<dbReference type="GO" id="GO:0047804">
    <property type="term" value="F:cysteine-S-conjugate beta-lyase activity"/>
    <property type="evidence" value="ECO:0007669"/>
    <property type="project" value="UniProtKB-EC"/>
</dbReference>
<evidence type="ECO:0000256" key="3">
    <source>
        <dbReference type="ARBA" id="ARBA00022898"/>
    </source>
</evidence>
<dbReference type="InterPro" id="IPR051798">
    <property type="entry name" value="Class-II_PLP-Dep_Aminotrans"/>
</dbReference>
<dbReference type="InterPro" id="IPR015421">
    <property type="entry name" value="PyrdxlP-dep_Trfase_major"/>
</dbReference>
<dbReference type="STRING" id="558152.IQ37_17920"/>